<dbReference type="KEGG" id="acan:ACA1_122330"/>
<organism evidence="1 2">
    <name type="scientific">Acanthamoeba castellanii (strain ATCC 30010 / Neff)</name>
    <dbReference type="NCBI Taxonomy" id="1257118"/>
    <lineage>
        <taxon>Eukaryota</taxon>
        <taxon>Amoebozoa</taxon>
        <taxon>Discosea</taxon>
        <taxon>Longamoebia</taxon>
        <taxon>Centramoebida</taxon>
        <taxon>Acanthamoebidae</taxon>
        <taxon>Acanthamoeba</taxon>
    </lineage>
</organism>
<name>L8GEM1_ACACF</name>
<accession>L8GEM1</accession>
<dbReference type="Proteomes" id="UP000011083">
    <property type="component" value="Unassembled WGS sequence"/>
</dbReference>
<dbReference type="VEuPathDB" id="AmoebaDB:ACA1_122330"/>
<sequence length="216" mass="24516">MEDGAFAGLARTHQRLDFAHHREICRTIHALRQQPLASPSVAEVRRLLGDVAPEGSEEALRFTLHKRMELQMAQRMLRRELQRNESELIMFQDKCVVCFEGGIHPIKPQTQTGEPYLGMSFPPEAVYQALPADWDGYFERRGGHTAAAMTDAQKAMVTSYLSILLTVLHALEQVIGSMQLQDAAMLCVHLLGMTIRSKYIRFEKYLEILHCLPALK</sequence>
<dbReference type="RefSeq" id="XP_004333485.1">
    <property type="nucleotide sequence ID" value="XM_004333437.1"/>
</dbReference>
<dbReference type="GeneID" id="14911886"/>
<proteinExistence type="predicted"/>
<evidence type="ECO:0000313" key="1">
    <source>
        <dbReference type="EMBL" id="ELR11472.1"/>
    </source>
</evidence>
<dbReference type="AlphaFoldDB" id="L8GEM1"/>
<protein>
    <submittedName>
        <fullName evidence="1">Uncharacterized protein</fullName>
    </submittedName>
</protein>
<keyword evidence="2" id="KW-1185">Reference proteome</keyword>
<dbReference type="EMBL" id="KB008151">
    <property type="protein sequence ID" value="ELR11472.1"/>
    <property type="molecule type" value="Genomic_DNA"/>
</dbReference>
<reference evidence="1 2" key="1">
    <citation type="journal article" date="2013" name="Genome Biol.">
        <title>Genome of Acanthamoeba castellanii highlights extensive lateral gene transfer and early evolution of tyrosine kinase signaling.</title>
        <authorList>
            <person name="Clarke M."/>
            <person name="Lohan A.J."/>
            <person name="Liu B."/>
            <person name="Lagkouvardos I."/>
            <person name="Roy S."/>
            <person name="Zafar N."/>
            <person name="Bertelli C."/>
            <person name="Schilde C."/>
            <person name="Kianianmomeni A."/>
            <person name="Burglin T.R."/>
            <person name="Frech C."/>
            <person name="Turcotte B."/>
            <person name="Kopec K.O."/>
            <person name="Synnott J.M."/>
            <person name="Choo C."/>
            <person name="Paponov I."/>
            <person name="Finkler A."/>
            <person name="Soon Heng Tan C."/>
            <person name="Hutchins A.P."/>
            <person name="Weinmeier T."/>
            <person name="Rattei T."/>
            <person name="Chu J.S."/>
            <person name="Gimenez G."/>
            <person name="Irimia M."/>
            <person name="Rigden D.J."/>
            <person name="Fitzpatrick D.A."/>
            <person name="Lorenzo-Morales J."/>
            <person name="Bateman A."/>
            <person name="Chiu C.H."/>
            <person name="Tang P."/>
            <person name="Hegemann P."/>
            <person name="Fromm H."/>
            <person name="Raoult D."/>
            <person name="Greub G."/>
            <person name="Miranda-Saavedra D."/>
            <person name="Chen N."/>
            <person name="Nash P."/>
            <person name="Ginger M.L."/>
            <person name="Horn M."/>
            <person name="Schaap P."/>
            <person name="Caler L."/>
            <person name="Loftus B."/>
        </authorList>
    </citation>
    <scope>NUCLEOTIDE SEQUENCE [LARGE SCALE GENOMIC DNA]</scope>
    <source>
        <strain evidence="1 2">Neff</strain>
    </source>
</reference>
<evidence type="ECO:0000313" key="2">
    <source>
        <dbReference type="Proteomes" id="UP000011083"/>
    </source>
</evidence>
<gene>
    <name evidence="1" type="ORF">ACA1_122330</name>
</gene>